<feature type="signal peptide" evidence="1">
    <location>
        <begin position="1"/>
        <end position="28"/>
    </location>
</feature>
<dbReference type="RefSeq" id="WP_157611226.1">
    <property type="nucleotide sequence ID" value="NZ_CP046622.1"/>
</dbReference>
<dbReference type="AlphaFoldDB" id="A0A6I6HBB9"/>
<reference evidence="2 3" key="1">
    <citation type="submission" date="2019-12" db="EMBL/GenBank/DDBJ databases">
        <title>Hybrid Genome Assemblies of two High G+C Isolates from Undergraduate Microbiology Courses.</title>
        <authorList>
            <person name="Ne Ville C.J."/>
            <person name="Enright D."/>
            <person name="Hernandez I."/>
            <person name="Dodsworth J."/>
            <person name="Orwin P.M."/>
        </authorList>
    </citation>
    <scope>NUCLEOTIDE SEQUENCE [LARGE SCALE GENOMIC DNA]</scope>
    <source>
        <strain evidence="2 3">CSUSB</strain>
    </source>
</reference>
<evidence type="ECO:0008006" key="4">
    <source>
        <dbReference type="Google" id="ProtNLM"/>
    </source>
</evidence>
<sequence>MSEHSSAARATARLSVAMSALAVATLLAACGSRQPATPEPPPATATPRNSVVMPAIAYGTTTKGVQLSKADDACDVPASLRQAVQDQLLEPYEFLLAPPAPANAQAAPVLKLEITDLLANAGGLYGGPKIVQLRGTLERQGDAPAKFTAQRQMFIYFGMPRSTCSMVGVVTYKLGEDIAQWLLKPVDGAVLGERQ</sequence>
<evidence type="ECO:0000313" key="3">
    <source>
        <dbReference type="Proteomes" id="UP000425817"/>
    </source>
</evidence>
<organism evidence="2 3">
    <name type="scientific">Variovorax paradoxus</name>
    <dbReference type="NCBI Taxonomy" id="34073"/>
    <lineage>
        <taxon>Bacteria</taxon>
        <taxon>Pseudomonadati</taxon>
        <taxon>Pseudomonadota</taxon>
        <taxon>Betaproteobacteria</taxon>
        <taxon>Burkholderiales</taxon>
        <taxon>Comamonadaceae</taxon>
        <taxon>Variovorax</taxon>
    </lineage>
</organism>
<keyword evidence="1" id="KW-0732">Signal</keyword>
<dbReference type="OrthoDB" id="8850979at2"/>
<proteinExistence type="predicted"/>
<gene>
    <name evidence="2" type="ORF">GOQ09_00610</name>
</gene>
<dbReference type="EMBL" id="CP046622">
    <property type="protein sequence ID" value="QGW80181.1"/>
    <property type="molecule type" value="Genomic_DNA"/>
</dbReference>
<evidence type="ECO:0000313" key="2">
    <source>
        <dbReference type="EMBL" id="QGW80181.1"/>
    </source>
</evidence>
<dbReference type="Proteomes" id="UP000425817">
    <property type="component" value="Chromosome"/>
</dbReference>
<evidence type="ECO:0000256" key="1">
    <source>
        <dbReference type="SAM" id="SignalP"/>
    </source>
</evidence>
<protein>
    <recommendedName>
        <fullName evidence="4">Lipoprotein</fullName>
    </recommendedName>
</protein>
<feature type="chain" id="PRO_5026232202" description="Lipoprotein" evidence="1">
    <location>
        <begin position="29"/>
        <end position="195"/>
    </location>
</feature>
<accession>A0A6I6HBB9</accession>
<name>A0A6I6HBB9_VARPD</name>